<evidence type="ECO:0008006" key="3">
    <source>
        <dbReference type="Google" id="ProtNLM"/>
    </source>
</evidence>
<proteinExistence type="predicted"/>
<gene>
    <name evidence="1" type="ORF">RT717_03905</name>
</gene>
<evidence type="ECO:0000313" key="1">
    <source>
        <dbReference type="EMBL" id="WOK07768.1"/>
    </source>
</evidence>
<name>A0ABZ0IRU4_9BACT</name>
<dbReference type="RefSeq" id="WP_317490424.1">
    <property type="nucleotide sequence ID" value="NZ_CP136051.1"/>
</dbReference>
<dbReference type="Proteomes" id="UP001302349">
    <property type="component" value="Chromosome"/>
</dbReference>
<sequence>MVTKELLAGKWIDVGSYKNGKPLYDTLGVELNQDFEGAVNELKYVIRTDSGVFKHIYTADSNRFVGIEPATELSIGEYQFISDSVANLTYYQIDTSHFQTTDSKMFGHTEEVRLIESDSGIVMEVPYPSNLRNEYSDPTYHVFVKRLTTDSLILQFGNGGTIYVRFKMP</sequence>
<evidence type="ECO:0000313" key="2">
    <source>
        <dbReference type="Proteomes" id="UP001302349"/>
    </source>
</evidence>
<protein>
    <recommendedName>
        <fullName evidence="3">Lipocalin-like domain-containing protein</fullName>
    </recommendedName>
</protein>
<accession>A0ABZ0IRU4</accession>
<dbReference type="EMBL" id="CP136051">
    <property type="protein sequence ID" value="WOK07768.1"/>
    <property type="molecule type" value="Genomic_DNA"/>
</dbReference>
<reference evidence="1 2" key="1">
    <citation type="journal article" date="2023" name="Microbiol. Resour. Announc.">
        <title>Complete Genome Sequence of Imperialibacter roseus strain P4T.</title>
        <authorList>
            <person name="Tizabi D.R."/>
            <person name="Bachvaroff T."/>
            <person name="Hill R.T."/>
        </authorList>
    </citation>
    <scope>NUCLEOTIDE SEQUENCE [LARGE SCALE GENOMIC DNA]</scope>
    <source>
        <strain evidence="1 2">P4T</strain>
    </source>
</reference>
<organism evidence="1 2">
    <name type="scientific">Imperialibacter roseus</name>
    <dbReference type="NCBI Taxonomy" id="1324217"/>
    <lineage>
        <taxon>Bacteria</taxon>
        <taxon>Pseudomonadati</taxon>
        <taxon>Bacteroidota</taxon>
        <taxon>Cytophagia</taxon>
        <taxon>Cytophagales</taxon>
        <taxon>Flammeovirgaceae</taxon>
        <taxon>Imperialibacter</taxon>
    </lineage>
</organism>
<keyword evidence="2" id="KW-1185">Reference proteome</keyword>